<evidence type="ECO:0000256" key="6">
    <source>
        <dbReference type="ARBA" id="ARBA00023136"/>
    </source>
</evidence>
<gene>
    <name evidence="9" type="ORF">U472_13490</name>
</gene>
<keyword evidence="4" id="KW-1134">Transmembrane beta strand</keyword>
<dbReference type="InterPro" id="IPR051906">
    <property type="entry name" value="TolC-like"/>
</dbReference>
<keyword evidence="10" id="KW-1185">Reference proteome</keyword>
<dbReference type="GO" id="GO:0015288">
    <property type="term" value="F:porin activity"/>
    <property type="evidence" value="ECO:0007669"/>
    <property type="project" value="TreeGrafter"/>
</dbReference>
<keyword evidence="6" id="KW-0472">Membrane</keyword>
<name>A0A1C0A5G8_9FIRM</name>
<comment type="similarity">
    <text evidence="2">Belongs to the outer membrane factor (OMF) (TC 1.B.17) family.</text>
</comment>
<feature type="coiled-coil region" evidence="8">
    <location>
        <begin position="362"/>
        <end position="421"/>
    </location>
</feature>
<reference evidence="9 10" key="2">
    <citation type="submission" date="2016-08" db="EMBL/GenBank/DDBJ databases">
        <title>Orenia metallireducens sp. nov. strain Z6, a Novel Metal-reducing Firmicute from the Deep Subsurface.</title>
        <authorList>
            <person name="Maxim B.I."/>
            <person name="Kenneth K."/>
            <person name="Flynn T.M."/>
            <person name="Oloughlin E.J."/>
            <person name="Locke R.A."/>
            <person name="Weber J.R."/>
            <person name="Egan S.M."/>
            <person name="Mackie R.I."/>
            <person name="Cann I.K."/>
        </authorList>
    </citation>
    <scope>NUCLEOTIDE SEQUENCE [LARGE SCALE GENOMIC DNA]</scope>
    <source>
        <strain evidence="9 10">Z6</strain>
    </source>
</reference>
<feature type="coiled-coil region" evidence="8">
    <location>
        <begin position="162"/>
        <end position="250"/>
    </location>
</feature>
<evidence type="ECO:0000256" key="7">
    <source>
        <dbReference type="ARBA" id="ARBA00023237"/>
    </source>
</evidence>
<evidence type="ECO:0000256" key="4">
    <source>
        <dbReference type="ARBA" id="ARBA00022452"/>
    </source>
</evidence>
<evidence type="ECO:0000313" key="9">
    <source>
        <dbReference type="EMBL" id="OCL25359.1"/>
    </source>
</evidence>
<evidence type="ECO:0000256" key="2">
    <source>
        <dbReference type="ARBA" id="ARBA00007613"/>
    </source>
</evidence>
<dbReference type="SUPFAM" id="SSF56954">
    <property type="entry name" value="Outer membrane efflux proteins (OEP)"/>
    <property type="match status" value="1"/>
</dbReference>
<evidence type="ECO:0000256" key="8">
    <source>
        <dbReference type="SAM" id="Coils"/>
    </source>
</evidence>
<comment type="caution">
    <text evidence="9">The sequence shown here is derived from an EMBL/GenBank/DDBJ whole genome shotgun (WGS) entry which is preliminary data.</text>
</comment>
<dbReference type="AlphaFoldDB" id="A0A1C0A5G8"/>
<dbReference type="PANTHER" id="PTHR30026:SF20">
    <property type="entry name" value="OUTER MEMBRANE PROTEIN TOLC"/>
    <property type="match status" value="1"/>
</dbReference>
<evidence type="ECO:0008006" key="11">
    <source>
        <dbReference type="Google" id="ProtNLM"/>
    </source>
</evidence>
<dbReference type="InterPro" id="IPR003423">
    <property type="entry name" value="OMP_efflux"/>
</dbReference>
<dbReference type="GO" id="GO:0015562">
    <property type="term" value="F:efflux transmembrane transporter activity"/>
    <property type="evidence" value="ECO:0007669"/>
    <property type="project" value="InterPro"/>
</dbReference>
<dbReference type="GO" id="GO:1990281">
    <property type="term" value="C:efflux pump complex"/>
    <property type="evidence" value="ECO:0007669"/>
    <property type="project" value="TreeGrafter"/>
</dbReference>
<dbReference type="Gene3D" id="1.20.1600.10">
    <property type="entry name" value="Outer membrane efflux proteins (OEP)"/>
    <property type="match status" value="1"/>
</dbReference>
<evidence type="ECO:0000313" key="10">
    <source>
        <dbReference type="Proteomes" id="UP000093514"/>
    </source>
</evidence>
<dbReference type="Proteomes" id="UP000093514">
    <property type="component" value="Unassembled WGS sequence"/>
</dbReference>
<sequence length="474" mass="56261">MVYLRWQKIMKRIFLLIIIVLISSSVAANDSLEILTLEHVIDLFLDKSVELKSVKELYQEKKMDLELYQEYFAKDLDINLESNYNLWEKESNLWSGQQGAEELTKITFTKNLSTDRNLTLSQKLLEKDSDDNLELEGKGGSLTYNHYILRDYDTENDYKQGLMEKELALLEAKEEVRKVKDSLKSEIIDKYYNLIELQKKIEIKEELLKKSQETLKIVKARVKTGHSLEVDKIEAELQVKENKLDLSNLNSKYRLNLRDLSRELEIGLTEKVEFADSERILSFDEFEGWVKRMAYKNNLEVNILRLKIEQEKDLREKLDKDKDFDLRLLGKAVWEKNNDSNDYETDYRVGVRLDYNFNKYEKRKTEQKIKKSEIELNKLSERLKDIRDEVVFEVDDAFLKLEDYESKISLYEKAIVNSEQKLRIADHKYKFGLITISELIDQQIDLAEKRVDYIKNLVNYNRQVYKIEILMGVE</sequence>
<comment type="subcellular location">
    <subcellularLocation>
        <location evidence="1">Cell outer membrane</location>
    </subcellularLocation>
</comment>
<dbReference type="EMBL" id="LWDV01000010">
    <property type="protein sequence ID" value="OCL25359.1"/>
    <property type="molecule type" value="Genomic_DNA"/>
</dbReference>
<keyword evidence="3" id="KW-0813">Transport</keyword>
<accession>A0A1C0A5G8</accession>
<evidence type="ECO:0000256" key="1">
    <source>
        <dbReference type="ARBA" id="ARBA00004442"/>
    </source>
</evidence>
<keyword evidence="5" id="KW-0812">Transmembrane</keyword>
<keyword evidence="7" id="KW-0998">Cell outer membrane</keyword>
<reference evidence="10" key="1">
    <citation type="submission" date="2016-07" db="EMBL/GenBank/DDBJ databases">
        <authorList>
            <person name="Florea S."/>
            <person name="Webb J.S."/>
            <person name="Jaromczyk J."/>
            <person name="Schardl C.L."/>
        </authorList>
    </citation>
    <scope>NUCLEOTIDE SEQUENCE [LARGE SCALE GENOMIC DNA]</scope>
    <source>
        <strain evidence="10">Z6</strain>
    </source>
</reference>
<dbReference type="Pfam" id="PF02321">
    <property type="entry name" value="OEP"/>
    <property type="match status" value="1"/>
</dbReference>
<organism evidence="9 10">
    <name type="scientific">Orenia metallireducens</name>
    <dbReference type="NCBI Taxonomy" id="1413210"/>
    <lineage>
        <taxon>Bacteria</taxon>
        <taxon>Bacillati</taxon>
        <taxon>Bacillota</taxon>
        <taxon>Clostridia</taxon>
        <taxon>Halanaerobiales</taxon>
        <taxon>Halobacteroidaceae</taxon>
        <taxon>Orenia</taxon>
    </lineage>
</organism>
<dbReference type="GO" id="GO:0009279">
    <property type="term" value="C:cell outer membrane"/>
    <property type="evidence" value="ECO:0007669"/>
    <property type="project" value="UniProtKB-SubCell"/>
</dbReference>
<proteinExistence type="inferred from homology"/>
<protein>
    <recommendedName>
        <fullName evidence="11">Outer membrane protein TolC</fullName>
    </recommendedName>
</protein>
<evidence type="ECO:0000256" key="5">
    <source>
        <dbReference type="ARBA" id="ARBA00022692"/>
    </source>
</evidence>
<keyword evidence="8" id="KW-0175">Coiled coil</keyword>
<evidence type="ECO:0000256" key="3">
    <source>
        <dbReference type="ARBA" id="ARBA00022448"/>
    </source>
</evidence>
<dbReference type="PANTHER" id="PTHR30026">
    <property type="entry name" value="OUTER MEMBRANE PROTEIN TOLC"/>
    <property type="match status" value="1"/>
</dbReference>